<dbReference type="AlphaFoldDB" id="A0A3R6HSU5"/>
<proteinExistence type="predicted"/>
<sequence>MERVIGYTESFWVSAMQFIAECTAKRKEILDAAKDTADDTELPDIEALVDDALSFGPDEDGLCFNCWGVTDNYESDRPFACVVIDYGEGIILDAA</sequence>
<comment type="caution">
    <text evidence="1">The sequence shown here is derived from an EMBL/GenBank/DDBJ whole genome shotgun (WGS) entry which is preliminary data.</text>
</comment>
<dbReference type="RefSeq" id="WP_118218841.1">
    <property type="nucleotide sequence ID" value="NZ_QRIM01000015.1"/>
</dbReference>
<evidence type="ECO:0000313" key="2">
    <source>
        <dbReference type="Proteomes" id="UP000286595"/>
    </source>
</evidence>
<gene>
    <name evidence="1" type="ORF">DW252_12375</name>
</gene>
<evidence type="ECO:0000313" key="1">
    <source>
        <dbReference type="EMBL" id="RHG59195.1"/>
    </source>
</evidence>
<organism evidence="1 2">
    <name type="scientific">Coprococcus comes</name>
    <dbReference type="NCBI Taxonomy" id="410072"/>
    <lineage>
        <taxon>Bacteria</taxon>
        <taxon>Bacillati</taxon>
        <taxon>Bacillota</taxon>
        <taxon>Clostridia</taxon>
        <taxon>Lachnospirales</taxon>
        <taxon>Lachnospiraceae</taxon>
        <taxon>Coprococcus</taxon>
    </lineage>
</organism>
<reference evidence="1 2" key="1">
    <citation type="submission" date="2018-08" db="EMBL/GenBank/DDBJ databases">
        <title>A genome reference for cultivated species of the human gut microbiota.</title>
        <authorList>
            <person name="Zou Y."/>
            <person name="Xue W."/>
            <person name="Luo G."/>
        </authorList>
    </citation>
    <scope>NUCLEOTIDE SEQUENCE [LARGE SCALE GENOMIC DNA]</scope>
    <source>
        <strain evidence="1 2">AM22-12LB</strain>
    </source>
</reference>
<accession>A0A3R6HSU5</accession>
<name>A0A3R6HSU5_9FIRM</name>
<protein>
    <submittedName>
        <fullName evidence="1">Uncharacterized protein</fullName>
    </submittedName>
</protein>
<dbReference type="EMBL" id="QRIM01000015">
    <property type="protein sequence ID" value="RHG59195.1"/>
    <property type="molecule type" value="Genomic_DNA"/>
</dbReference>
<dbReference type="Proteomes" id="UP000286595">
    <property type="component" value="Unassembled WGS sequence"/>
</dbReference>